<evidence type="ECO:0000256" key="1">
    <source>
        <dbReference type="SAM" id="MobiDB-lite"/>
    </source>
</evidence>
<feature type="region of interest" description="Disordered" evidence="1">
    <location>
        <begin position="296"/>
        <end position="372"/>
    </location>
</feature>
<dbReference type="STRING" id="582402.Hbal_2207"/>
<accession>C6XM55</accession>
<feature type="compositionally biased region" description="Low complexity" evidence="1">
    <location>
        <begin position="231"/>
        <end position="260"/>
    </location>
</feature>
<organism evidence="3 4">
    <name type="scientific">Hirschia baltica (strain ATCC 49814 / DSM 5838 / IFAM 1418)</name>
    <dbReference type="NCBI Taxonomy" id="582402"/>
    <lineage>
        <taxon>Bacteria</taxon>
        <taxon>Pseudomonadati</taxon>
        <taxon>Pseudomonadota</taxon>
        <taxon>Alphaproteobacteria</taxon>
        <taxon>Hyphomonadales</taxon>
        <taxon>Hyphomonadaceae</taxon>
        <taxon>Hirschia</taxon>
    </lineage>
</organism>
<dbReference type="eggNOG" id="COG3144">
    <property type="taxonomic scope" value="Bacteria"/>
</dbReference>
<feature type="compositionally biased region" description="Polar residues" evidence="1">
    <location>
        <begin position="209"/>
        <end position="230"/>
    </location>
</feature>
<gene>
    <name evidence="3" type="ordered locus">Hbal_2207</name>
</gene>
<name>C6XM55_HIRBI</name>
<dbReference type="Proteomes" id="UP000002745">
    <property type="component" value="Chromosome"/>
</dbReference>
<feature type="compositionally biased region" description="Low complexity" evidence="1">
    <location>
        <begin position="296"/>
        <end position="333"/>
    </location>
</feature>
<keyword evidence="4" id="KW-1185">Reference proteome</keyword>
<sequence>MIEGVFFSAQKTNNSSTQRADGALIANKFNASKNDFRSFLQGETEKQSMQTENKAFNQHLLVTKSANTNLSETSAEQSPSNETADAAAASALITLNMVPTENTQGNAEMQANTSPVINANSNAQANVENAQVITNKSTPVDVQTTVPTQNASTGVTVSDANASTSSTITPANMGESNSGISKPVQIPAQSAAQQTTEILKNAAVKQEDTPSSPATAKTPAEAQTQPHTSKQSPQPLSQTLVQSQTQLSQQAQTSQSAQPSKQLPMDNGVANQATPQTQILSASNGQAVTAAATTLTAQSNKTSNASSTAAKIENANSSSTTTSNASAAEMTSEPNKASSNTSAQTPAATRASTTATNTSSAPTPAQPPNVQELLSGLPDAELLEGLEPSSEETNLSSTTSNSATGKTQELPPTLRHASSVTQQAWAGLIQRMDGKSHQFQIRLDPAALGQINVSIEITKDKRATVVLAAKSAEALSELSRGSKALESALADVGIDLAEDGLKLELSPDENSSFTFKDDDAEQMADDKGEASISNSSATEENADLPRQITPKLTAWSRARVDLTA</sequence>
<dbReference type="InterPro" id="IPR038610">
    <property type="entry name" value="FliK-like_C_sf"/>
</dbReference>
<evidence type="ECO:0000313" key="4">
    <source>
        <dbReference type="Proteomes" id="UP000002745"/>
    </source>
</evidence>
<proteinExistence type="predicted"/>
<dbReference type="Gene3D" id="3.30.750.140">
    <property type="match status" value="1"/>
</dbReference>
<feature type="compositionally biased region" description="Low complexity" evidence="1">
    <location>
        <begin position="341"/>
        <end position="363"/>
    </location>
</feature>
<evidence type="ECO:0000313" key="3">
    <source>
        <dbReference type="EMBL" id="ACT59887.1"/>
    </source>
</evidence>
<dbReference type="KEGG" id="hba:Hbal_2207"/>
<feature type="domain" description="Flagellar hook-length control protein-like C-terminal" evidence="2">
    <location>
        <begin position="430"/>
        <end position="498"/>
    </location>
</feature>
<dbReference type="AlphaFoldDB" id="C6XM55"/>
<protein>
    <recommendedName>
        <fullName evidence="2">Flagellar hook-length control protein-like C-terminal domain-containing protein</fullName>
    </recommendedName>
</protein>
<evidence type="ECO:0000259" key="2">
    <source>
        <dbReference type="Pfam" id="PF02120"/>
    </source>
</evidence>
<feature type="region of interest" description="Disordered" evidence="1">
    <location>
        <begin position="508"/>
        <end position="549"/>
    </location>
</feature>
<feature type="compositionally biased region" description="Low complexity" evidence="1">
    <location>
        <begin position="386"/>
        <end position="402"/>
    </location>
</feature>
<dbReference type="Pfam" id="PF02120">
    <property type="entry name" value="Flg_hook"/>
    <property type="match status" value="1"/>
</dbReference>
<feature type="region of interest" description="Disordered" evidence="1">
    <location>
        <begin position="386"/>
        <end position="418"/>
    </location>
</feature>
<dbReference type="EMBL" id="CP001678">
    <property type="protein sequence ID" value="ACT59887.1"/>
    <property type="molecule type" value="Genomic_DNA"/>
</dbReference>
<feature type="compositionally biased region" description="Polar residues" evidence="1">
    <location>
        <begin position="159"/>
        <end position="180"/>
    </location>
</feature>
<dbReference type="InterPro" id="IPR021136">
    <property type="entry name" value="Flagellar_hook_control-like_C"/>
</dbReference>
<dbReference type="HOGENOM" id="CLU_482958_0_0_5"/>
<feature type="compositionally biased region" description="Polar residues" evidence="1">
    <location>
        <begin position="187"/>
        <end position="198"/>
    </location>
</feature>
<feature type="region of interest" description="Disordered" evidence="1">
    <location>
        <begin position="159"/>
        <end position="269"/>
    </location>
</feature>
<reference evidence="4" key="1">
    <citation type="journal article" date="2011" name="J. Bacteriol.">
        <title>Genome sequences of eight morphologically diverse alphaproteobacteria.</title>
        <authorList>
            <consortium name="US DOE Joint Genome Institute"/>
            <person name="Brown P.J."/>
            <person name="Kysela D.T."/>
            <person name="Buechlein A."/>
            <person name="Hemmerich C."/>
            <person name="Brun Y.V."/>
        </authorList>
    </citation>
    <scope>NUCLEOTIDE SEQUENCE [LARGE SCALE GENOMIC DNA]</scope>
    <source>
        <strain evidence="4">ATCC 49814 / DSM 5838 / IFAM 1418</strain>
    </source>
</reference>